<dbReference type="Proteomes" id="UP001457282">
    <property type="component" value="Unassembled WGS sequence"/>
</dbReference>
<dbReference type="PANTHER" id="PTHR47926">
    <property type="entry name" value="PENTATRICOPEPTIDE REPEAT-CONTAINING PROTEIN"/>
    <property type="match status" value="1"/>
</dbReference>
<dbReference type="InterPro" id="IPR046848">
    <property type="entry name" value="E_motif"/>
</dbReference>
<evidence type="ECO:0008006" key="3">
    <source>
        <dbReference type="Google" id="ProtNLM"/>
    </source>
</evidence>
<dbReference type="EMBL" id="JBEDUW010000001">
    <property type="protein sequence ID" value="KAK9948906.1"/>
    <property type="molecule type" value="Genomic_DNA"/>
</dbReference>
<proteinExistence type="predicted"/>
<accession>A0AAW1YJT1</accession>
<gene>
    <name evidence="1" type="ORF">M0R45_004459</name>
</gene>
<reference evidence="1 2" key="1">
    <citation type="journal article" date="2023" name="G3 (Bethesda)">
        <title>A chromosome-length genome assembly and annotation of blackberry (Rubus argutus, cv. 'Hillquist').</title>
        <authorList>
            <person name="Bruna T."/>
            <person name="Aryal R."/>
            <person name="Dudchenko O."/>
            <person name="Sargent D.J."/>
            <person name="Mead D."/>
            <person name="Buti M."/>
            <person name="Cavallini A."/>
            <person name="Hytonen T."/>
            <person name="Andres J."/>
            <person name="Pham M."/>
            <person name="Weisz D."/>
            <person name="Mascagni F."/>
            <person name="Usai G."/>
            <person name="Natali L."/>
            <person name="Bassil N."/>
            <person name="Fernandez G.E."/>
            <person name="Lomsadze A."/>
            <person name="Armour M."/>
            <person name="Olukolu B."/>
            <person name="Poorten T."/>
            <person name="Britton C."/>
            <person name="Davik J."/>
            <person name="Ashrafi H."/>
            <person name="Aiden E.L."/>
            <person name="Borodovsky M."/>
            <person name="Worthington M."/>
        </authorList>
    </citation>
    <scope>NUCLEOTIDE SEQUENCE [LARGE SCALE GENOMIC DNA]</scope>
    <source>
        <strain evidence="1">PI 553951</strain>
    </source>
</reference>
<organism evidence="1 2">
    <name type="scientific">Rubus argutus</name>
    <name type="common">Southern blackberry</name>
    <dbReference type="NCBI Taxonomy" id="59490"/>
    <lineage>
        <taxon>Eukaryota</taxon>
        <taxon>Viridiplantae</taxon>
        <taxon>Streptophyta</taxon>
        <taxon>Embryophyta</taxon>
        <taxon>Tracheophyta</taxon>
        <taxon>Spermatophyta</taxon>
        <taxon>Magnoliopsida</taxon>
        <taxon>eudicotyledons</taxon>
        <taxon>Gunneridae</taxon>
        <taxon>Pentapetalae</taxon>
        <taxon>rosids</taxon>
        <taxon>fabids</taxon>
        <taxon>Rosales</taxon>
        <taxon>Rosaceae</taxon>
        <taxon>Rosoideae</taxon>
        <taxon>Rosoideae incertae sedis</taxon>
        <taxon>Rubus</taxon>
    </lineage>
</organism>
<sequence>MALLFQVFYQPAAVLGWSSKAAWYSNLWQNMGYACMVDLIGRTGNLTEAYCIVRGLPCKPAITILESLLGACRIHGNVELGVKIGGLLSELDPENSRPHVMLHNIYAAAGRWTDADRIRSRMEERRLKKLPGFSLH</sequence>
<dbReference type="GO" id="GO:0009451">
    <property type="term" value="P:RNA modification"/>
    <property type="evidence" value="ECO:0007669"/>
    <property type="project" value="InterPro"/>
</dbReference>
<dbReference type="InterPro" id="IPR046960">
    <property type="entry name" value="PPR_At4g14850-like_plant"/>
</dbReference>
<evidence type="ECO:0000313" key="1">
    <source>
        <dbReference type="EMBL" id="KAK9948906.1"/>
    </source>
</evidence>
<name>A0AAW1YJT1_RUBAR</name>
<keyword evidence="2" id="KW-1185">Reference proteome</keyword>
<protein>
    <recommendedName>
        <fullName evidence="3">Pentatricopeptide repeat-containing protein</fullName>
    </recommendedName>
</protein>
<dbReference type="GO" id="GO:0003723">
    <property type="term" value="F:RNA binding"/>
    <property type="evidence" value="ECO:0007669"/>
    <property type="project" value="InterPro"/>
</dbReference>
<comment type="caution">
    <text evidence="1">The sequence shown here is derived from an EMBL/GenBank/DDBJ whole genome shotgun (WGS) entry which is preliminary data.</text>
</comment>
<evidence type="ECO:0000313" key="2">
    <source>
        <dbReference type="Proteomes" id="UP001457282"/>
    </source>
</evidence>
<dbReference type="PANTHER" id="PTHR47926:SF544">
    <property type="entry name" value="PENTACOTRIPEPTIDE-REPEAT REGION OF PRORP DOMAIN-CONTAINING PROTEIN"/>
    <property type="match status" value="1"/>
</dbReference>
<dbReference type="Pfam" id="PF20431">
    <property type="entry name" value="E_motif"/>
    <property type="match status" value="1"/>
</dbReference>
<dbReference type="AlphaFoldDB" id="A0AAW1YJT1"/>